<protein>
    <submittedName>
        <fullName evidence="2">Uncharacterized protein</fullName>
    </submittedName>
</protein>
<sequence length="566" mass="64449">DAVLRACLLILKETLEREHKLFECIRDIEEGTIQLINLVQSFPDHAAIGFTLKTIDDAINRTPIPSTYAFQSTQISLQPLRDTHDISRWEALVLLWNMFCPPWYKNSRLVGLIDQLAKLSEANWSLLNSGKPPFHSHCCILMYIRAIYFEIVASLKISQDISIQCPDITWLTEKLKERITITESDKNERHQNQVLPPLWGSVSSEIGVLFRLKAYLQDHPQCDIMKWSLKPFNLLSQFTRSNFLLVMLRIVRMVKTSTSLEGRGTVVNTLKRLVSLVATTTACLTADRERLCHLLISNLLDLGSWASRLCQLRDFLGSYQRTRTGISTNPWISQLNDEIEAVQARFKQIPPPSIQRSADTLVQHAIFTELKAFEKQFLYSQHPNSTRSHQRFFVLRHRVDSSSQQAFSHIGQVLKQLQKLVQSNSFLSPHVVNAANEVEDLSTHIFSVAKELSERKVFSELLKKLRTLGIGTSPTYRLLLQLSNPAFLMSQPLLGLDSLPKVKLCGEDSDELLFALLNEMPNFASITVNIIPTYPMLIWSSWLYLLKAAYRSSLRSPCGTADPLST</sequence>
<organism evidence="2 3">
    <name type="scientific">Puccinia sorghi</name>
    <dbReference type="NCBI Taxonomy" id="27349"/>
    <lineage>
        <taxon>Eukaryota</taxon>
        <taxon>Fungi</taxon>
        <taxon>Dikarya</taxon>
        <taxon>Basidiomycota</taxon>
        <taxon>Pucciniomycotina</taxon>
        <taxon>Pucciniomycetes</taxon>
        <taxon>Pucciniales</taxon>
        <taxon>Pucciniaceae</taxon>
        <taxon>Puccinia</taxon>
    </lineage>
</organism>
<dbReference type="Proteomes" id="UP000037035">
    <property type="component" value="Unassembled WGS sequence"/>
</dbReference>
<keyword evidence="3" id="KW-1185">Reference proteome</keyword>
<dbReference type="OrthoDB" id="28245at2759"/>
<reference evidence="2 3" key="1">
    <citation type="submission" date="2015-08" db="EMBL/GenBank/DDBJ databases">
        <title>Next Generation Sequencing and Analysis of the Genome of Puccinia sorghi L Schw, the Causal Agent of Maize Common Rust.</title>
        <authorList>
            <person name="Rochi L."/>
            <person name="Burguener G."/>
            <person name="Darino M."/>
            <person name="Turjanski A."/>
            <person name="Kreff E."/>
            <person name="Dieguez M.J."/>
            <person name="Sacco F."/>
        </authorList>
    </citation>
    <scope>NUCLEOTIDE SEQUENCE [LARGE SCALE GENOMIC DNA]</scope>
    <source>
        <strain evidence="2 3">RO10H11247</strain>
    </source>
</reference>
<keyword evidence="1" id="KW-0812">Transmembrane</keyword>
<accession>A0A0L6UNQ4</accession>
<proteinExistence type="predicted"/>
<feature type="non-terminal residue" evidence="2">
    <location>
        <position position="566"/>
    </location>
</feature>
<dbReference type="VEuPathDB" id="FungiDB:VP01_4560g1"/>
<dbReference type="STRING" id="27349.A0A0L6UNQ4"/>
<evidence type="ECO:0000256" key="1">
    <source>
        <dbReference type="SAM" id="Phobius"/>
    </source>
</evidence>
<comment type="caution">
    <text evidence="2">The sequence shown here is derived from an EMBL/GenBank/DDBJ whole genome shotgun (WGS) entry which is preliminary data.</text>
</comment>
<gene>
    <name evidence="2" type="ORF">VP01_4560g1</name>
</gene>
<name>A0A0L6UNQ4_9BASI</name>
<feature type="non-terminal residue" evidence="2">
    <location>
        <position position="1"/>
    </location>
</feature>
<evidence type="ECO:0000313" key="3">
    <source>
        <dbReference type="Proteomes" id="UP000037035"/>
    </source>
</evidence>
<keyword evidence="1" id="KW-1133">Transmembrane helix</keyword>
<dbReference type="AlphaFoldDB" id="A0A0L6UNQ4"/>
<evidence type="ECO:0000313" key="2">
    <source>
        <dbReference type="EMBL" id="KNZ50178.1"/>
    </source>
</evidence>
<feature type="transmembrane region" description="Helical" evidence="1">
    <location>
        <begin position="523"/>
        <end position="546"/>
    </location>
</feature>
<dbReference type="EMBL" id="LAVV01009680">
    <property type="protein sequence ID" value="KNZ50178.1"/>
    <property type="molecule type" value="Genomic_DNA"/>
</dbReference>
<keyword evidence="1" id="KW-0472">Membrane</keyword>